<feature type="compositionally biased region" description="Polar residues" evidence="1">
    <location>
        <begin position="91"/>
        <end position="106"/>
    </location>
</feature>
<organism evidence="2 3">
    <name type="scientific">Rathayibacter tanaceti</name>
    <dbReference type="NCBI Taxonomy" id="1671680"/>
    <lineage>
        <taxon>Bacteria</taxon>
        <taxon>Bacillati</taxon>
        <taxon>Actinomycetota</taxon>
        <taxon>Actinomycetes</taxon>
        <taxon>Micrococcales</taxon>
        <taxon>Microbacteriaceae</taxon>
        <taxon>Rathayibacter</taxon>
    </lineage>
</organism>
<evidence type="ECO:0000313" key="3">
    <source>
        <dbReference type="Proteomes" id="UP000076717"/>
    </source>
</evidence>
<sequence length="106" mass="11236">MRRAVGAIGPVGAEKRLQTRWPTVAAETVKARRRTRLSPPKVAKIDAHTSPVMALPVALACTSVPKTAPIAPATRPASAAIHTRPRRPATASANTTTRPSTLESRK</sequence>
<evidence type="ECO:0000256" key="1">
    <source>
        <dbReference type="SAM" id="MobiDB-lite"/>
    </source>
</evidence>
<protein>
    <submittedName>
        <fullName evidence="2">Uncharacterized protein</fullName>
    </submittedName>
</protein>
<feature type="region of interest" description="Disordered" evidence="1">
    <location>
        <begin position="72"/>
        <end position="106"/>
    </location>
</feature>
<dbReference type="Proteomes" id="UP000076717">
    <property type="component" value="Unassembled WGS sequence"/>
</dbReference>
<accession>A0A166IBK3</accession>
<name>A0A166IBK3_9MICO</name>
<evidence type="ECO:0000313" key="2">
    <source>
        <dbReference type="EMBL" id="KZX22102.1"/>
    </source>
</evidence>
<dbReference type="AlphaFoldDB" id="A0A166IBK3"/>
<proteinExistence type="predicted"/>
<keyword evidence="3" id="KW-1185">Reference proteome</keyword>
<comment type="caution">
    <text evidence="2">The sequence shown here is derived from an EMBL/GenBank/DDBJ whole genome shotgun (WGS) entry which is preliminary data.</text>
</comment>
<reference evidence="2 3" key="1">
    <citation type="submission" date="2015-08" db="EMBL/GenBank/DDBJ databases">
        <title>Draft Genome Sequence of Rathayibacter sp. Strain VKM Ac-2596 Isolated from Leaf Gall Induced by Plant-Parasitic Nematodes.</title>
        <authorList>
            <person name="Vasilenko O.V."/>
            <person name="Starodumova I.P."/>
            <person name="Tarlachkov S.V."/>
            <person name="Dorofeeva L.V."/>
            <person name="Evtushenko L.I."/>
        </authorList>
    </citation>
    <scope>NUCLEOTIDE SEQUENCE [LARGE SCALE GENOMIC DNA]</scope>
    <source>
        <strain evidence="2 3">VKM Ac-2596</strain>
    </source>
</reference>
<gene>
    <name evidence="2" type="ORF">ACH61_00747</name>
</gene>
<dbReference type="EMBL" id="LIIN01000015">
    <property type="protein sequence ID" value="KZX22102.1"/>
    <property type="molecule type" value="Genomic_DNA"/>
</dbReference>